<evidence type="ECO:0000313" key="1">
    <source>
        <dbReference type="EMBL" id="KAI0497959.1"/>
    </source>
</evidence>
<dbReference type="AlphaFoldDB" id="A0A8T3ANK7"/>
<gene>
    <name evidence="1" type="ORF">KFK09_021200</name>
</gene>
<organism evidence="1 2">
    <name type="scientific">Dendrobium nobile</name>
    <name type="common">Orchid</name>
    <dbReference type="NCBI Taxonomy" id="94219"/>
    <lineage>
        <taxon>Eukaryota</taxon>
        <taxon>Viridiplantae</taxon>
        <taxon>Streptophyta</taxon>
        <taxon>Embryophyta</taxon>
        <taxon>Tracheophyta</taxon>
        <taxon>Spermatophyta</taxon>
        <taxon>Magnoliopsida</taxon>
        <taxon>Liliopsida</taxon>
        <taxon>Asparagales</taxon>
        <taxon>Orchidaceae</taxon>
        <taxon>Epidendroideae</taxon>
        <taxon>Malaxideae</taxon>
        <taxon>Dendrobiinae</taxon>
        <taxon>Dendrobium</taxon>
    </lineage>
</organism>
<reference evidence="1" key="1">
    <citation type="journal article" date="2022" name="Front. Genet.">
        <title>Chromosome-Scale Assembly of the Dendrobium nobile Genome Provides Insights Into the Molecular Mechanism of the Biosynthesis of the Medicinal Active Ingredient of Dendrobium.</title>
        <authorList>
            <person name="Xu Q."/>
            <person name="Niu S.-C."/>
            <person name="Li K.-L."/>
            <person name="Zheng P.-J."/>
            <person name="Zhang X.-J."/>
            <person name="Jia Y."/>
            <person name="Liu Y."/>
            <person name="Niu Y.-X."/>
            <person name="Yu L.-H."/>
            <person name="Chen D.-F."/>
            <person name="Zhang G.-Q."/>
        </authorList>
    </citation>
    <scope>NUCLEOTIDE SEQUENCE</scope>
    <source>
        <tissue evidence="1">Leaf</tissue>
    </source>
</reference>
<accession>A0A8T3ANK7</accession>
<keyword evidence="2" id="KW-1185">Reference proteome</keyword>
<name>A0A8T3ANK7_DENNO</name>
<comment type="caution">
    <text evidence="1">The sequence shown here is derived from an EMBL/GenBank/DDBJ whole genome shotgun (WGS) entry which is preliminary data.</text>
</comment>
<protein>
    <submittedName>
        <fullName evidence="1">Uncharacterized protein</fullName>
    </submittedName>
</protein>
<dbReference type="OrthoDB" id="685916at2759"/>
<dbReference type="Proteomes" id="UP000829196">
    <property type="component" value="Unassembled WGS sequence"/>
</dbReference>
<sequence length="132" mass="14867">MFFGDIASINKLHMVSWDSVCKPKLKGGLGIPSLSALQFAFNCSVIYRMYNCPSPLSSWLSAHYTSPWRPYNTKASKFWISVCKTAAIVKSNFKFVITPNAPISMHWDHWCNNITIAEFLGDASLACFSFPF</sequence>
<proteinExistence type="predicted"/>
<evidence type="ECO:0000313" key="2">
    <source>
        <dbReference type="Proteomes" id="UP000829196"/>
    </source>
</evidence>
<dbReference type="EMBL" id="JAGYWB010000015">
    <property type="protein sequence ID" value="KAI0497959.1"/>
    <property type="molecule type" value="Genomic_DNA"/>
</dbReference>